<evidence type="ECO:0000256" key="1">
    <source>
        <dbReference type="ARBA" id="ARBA00004191"/>
    </source>
</evidence>
<comment type="subcellular location">
    <subcellularLocation>
        <location evidence="1">Secreted</location>
        <location evidence="1">Cell wall</location>
    </subcellularLocation>
</comment>
<feature type="compositionally biased region" description="Basic and acidic residues" evidence="5">
    <location>
        <begin position="1"/>
        <end position="10"/>
    </location>
</feature>
<evidence type="ECO:0000259" key="6">
    <source>
        <dbReference type="Pfam" id="PF12708"/>
    </source>
</evidence>
<dbReference type="KEGG" id="qsa:O6P43_011001"/>
<feature type="domain" description="Rhamnogalacturonase A/B/Epimerase-like pectate lyase" evidence="6">
    <location>
        <begin position="108"/>
        <end position="149"/>
    </location>
</feature>
<organism evidence="7 8">
    <name type="scientific">Quillaja saponaria</name>
    <name type="common">Soap bark tree</name>
    <dbReference type="NCBI Taxonomy" id="32244"/>
    <lineage>
        <taxon>Eukaryota</taxon>
        <taxon>Viridiplantae</taxon>
        <taxon>Streptophyta</taxon>
        <taxon>Embryophyta</taxon>
        <taxon>Tracheophyta</taxon>
        <taxon>Spermatophyta</taxon>
        <taxon>Magnoliopsida</taxon>
        <taxon>eudicotyledons</taxon>
        <taxon>Gunneridae</taxon>
        <taxon>Pentapetalae</taxon>
        <taxon>rosids</taxon>
        <taxon>fabids</taxon>
        <taxon>Fabales</taxon>
        <taxon>Quillajaceae</taxon>
        <taxon>Quillaja</taxon>
    </lineage>
</organism>
<dbReference type="InterPro" id="IPR012334">
    <property type="entry name" value="Pectin_lyas_fold"/>
</dbReference>
<feature type="compositionally biased region" description="Low complexity" evidence="5">
    <location>
        <begin position="44"/>
        <end position="63"/>
    </location>
</feature>
<keyword evidence="2" id="KW-0134">Cell wall</keyword>
<evidence type="ECO:0000256" key="2">
    <source>
        <dbReference type="ARBA" id="ARBA00022512"/>
    </source>
</evidence>
<proteinExistence type="predicted"/>
<evidence type="ECO:0000256" key="4">
    <source>
        <dbReference type="ARBA" id="ARBA00023316"/>
    </source>
</evidence>
<feature type="compositionally biased region" description="Pro residues" evidence="5">
    <location>
        <begin position="82"/>
        <end position="95"/>
    </location>
</feature>
<feature type="region of interest" description="Disordered" evidence="5">
    <location>
        <begin position="1"/>
        <end position="103"/>
    </location>
</feature>
<dbReference type="SUPFAM" id="SSF51126">
    <property type="entry name" value="Pectin lyase-like"/>
    <property type="match status" value="1"/>
</dbReference>
<dbReference type="PANTHER" id="PTHR31375">
    <property type="match status" value="1"/>
</dbReference>
<sequence length="186" mass="20074">MESVKHENYFRKPSPPHHRQAANPLPSPPRHRHAASPLPVPPNHGHAASPPQSSPHHGHASSPPQSPSHHRQAASPPHSPRKPPPGQRAASPPPYNNGGTSGDHKMVFNVLSFGAVGDGVKDDTKAFKMAWNNTCKTLQTATLLVPKGYSFMIQTILFTGPCKSNLIFQVEGTIMPPDGQNSWPSK</sequence>
<comment type="caution">
    <text evidence="7">The sequence shown here is derived from an EMBL/GenBank/DDBJ whole genome shotgun (WGS) entry which is preliminary data.</text>
</comment>
<evidence type="ECO:0000256" key="5">
    <source>
        <dbReference type="SAM" id="MobiDB-lite"/>
    </source>
</evidence>
<evidence type="ECO:0000313" key="8">
    <source>
        <dbReference type="Proteomes" id="UP001163823"/>
    </source>
</evidence>
<protein>
    <submittedName>
        <fullName evidence="7">Polygalacturonase</fullName>
    </submittedName>
</protein>
<dbReference type="GO" id="GO:0071555">
    <property type="term" value="P:cell wall organization"/>
    <property type="evidence" value="ECO:0007669"/>
    <property type="project" value="UniProtKB-KW"/>
</dbReference>
<name>A0AAD7Q1R8_QUISA</name>
<dbReference type="Gene3D" id="2.160.20.10">
    <property type="entry name" value="Single-stranded right-handed beta-helix, Pectin lyase-like"/>
    <property type="match status" value="1"/>
</dbReference>
<reference evidence="7" key="1">
    <citation type="journal article" date="2023" name="Science">
        <title>Elucidation of the pathway for biosynthesis of saponin adjuvants from the soapbark tree.</title>
        <authorList>
            <person name="Reed J."/>
            <person name="Orme A."/>
            <person name="El-Demerdash A."/>
            <person name="Owen C."/>
            <person name="Martin L.B.B."/>
            <person name="Misra R.C."/>
            <person name="Kikuchi S."/>
            <person name="Rejzek M."/>
            <person name="Martin A.C."/>
            <person name="Harkess A."/>
            <person name="Leebens-Mack J."/>
            <person name="Louveau T."/>
            <person name="Stephenson M.J."/>
            <person name="Osbourn A."/>
        </authorList>
    </citation>
    <scope>NUCLEOTIDE SEQUENCE</scope>
    <source>
        <strain evidence="7">S10</strain>
    </source>
</reference>
<keyword evidence="4" id="KW-0961">Cell wall biogenesis/degradation</keyword>
<dbReference type="EMBL" id="JARAOO010000004">
    <property type="protein sequence ID" value="KAJ7973229.1"/>
    <property type="molecule type" value="Genomic_DNA"/>
</dbReference>
<dbReference type="AlphaFoldDB" id="A0AAD7Q1R8"/>
<dbReference type="InterPro" id="IPR024535">
    <property type="entry name" value="RHGA/B-epi-like_pectate_lyase"/>
</dbReference>
<gene>
    <name evidence="7" type="ORF">O6P43_011001</name>
</gene>
<evidence type="ECO:0000256" key="3">
    <source>
        <dbReference type="ARBA" id="ARBA00022525"/>
    </source>
</evidence>
<dbReference type="Pfam" id="PF12708">
    <property type="entry name" value="Pect-lyase_RHGA_epim"/>
    <property type="match status" value="1"/>
</dbReference>
<accession>A0AAD7Q1R8</accession>
<dbReference type="Proteomes" id="UP001163823">
    <property type="component" value="Chromosome 4"/>
</dbReference>
<keyword evidence="8" id="KW-1185">Reference proteome</keyword>
<evidence type="ECO:0000313" key="7">
    <source>
        <dbReference type="EMBL" id="KAJ7973229.1"/>
    </source>
</evidence>
<dbReference type="InterPro" id="IPR011050">
    <property type="entry name" value="Pectin_lyase_fold/virulence"/>
</dbReference>
<keyword evidence="3" id="KW-0964">Secreted</keyword>